<comment type="caution">
    <text evidence="6">The sequence shown here is derived from an EMBL/GenBank/DDBJ whole genome shotgun (WGS) entry which is preliminary data.</text>
</comment>
<evidence type="ECO:0000256" key="4">
    <source>
        <dbReference type="ARBA" id="ARBA00019595"/>
    </source>
</evidence>
<organism evidence="6 7">
    <name type="scientific">Phaeospirillum tilakii</name>
    <dbReference type="NCBI Taxonomy" id="741673"/>
    <lineage>
        <taxon>Bacteria</taxon>
        <taxon>Pseudomonadati</taxon>
        <taxon>Pseudomonadota</taxon>
        <taxon>Alphaproteobacteria</taxon>
        <taxon>Rhodospirillales</taxon>
        <taxon>Rhodospirillaceae</taxon>
        <taxon>Phaeospirillum</taxon>
    </lineage>
</organism>
<dbReference type="GO" id="GO:0008830">
    <property type="term" value="F:dTDP-4-dehydrorhamnose 3,5-epimerase activity"/>
    <property type="evidence" value="ECO:0007669"/>
    <property type="project" value="UniProtKB-EC"/>
</dbReference>
<keyword evidence="7" id="KW-1185">Reference proteome</keyword>
<keyword evidence="5 6" id="KW-0413">Isomerase</keyword>
<evidence type="ECO:0000313" key="6">
    <source>
        <dbReference type="EMBL" id="MFD2235413.1"/>
    </source>
</evidence>
<dbReference type="Proteomes" id="UP001597296">
    <property type="component" value="Unassembled WGS sequence"/>
</dbReference>
<dbReference type="InterPro" id="IPR014710">
    <property type="entry name" value="RmlC-like_jellyroll"/>
</dbReference>
<accession>A0ABW5CF45</accession>
<evidence type="ECO:0000313" key="7">
    <source>
        <dbReference type="Proteomes" id="UP001597296"/>
    </source>
</evidence>
<comment type="function">
    <text evidence="2 5">Catalyzes the epimerization of the C3' and C5'positions of dTDP-6-deoxy-D-xylo-4-hexulose, forming dTDP-6-deoxy-L-lyxo-4-hexulose.</text>
</comment>
<proteinExistence type="inferred from homology"/>
<reference evidence="7" key="1">
    <citation type="journal article" date="2019" name="Int. J. Syst. Evol. Microbiol.">
        <title>The Global Catalogue of Microorganisms (GCM) 10K type strain sequencing project: providing services to taxonomists for standard genome sequencing and annotation.</title>
        <authorList>
            <consortium name="The Broad Institute Genomics Platform"/>
            <consortium name="The Broad Institute Genome Sequencing Center for Infectious Disease"/>
            <person name="Wu L."/>
            <person name="Ma J."/>
        </authorList>
    </citation>
    <scope>NUCLEOTIDE SEQUENCE [LARGE SCALE GENOMIC DNA]</scope>
    <source>
        <strain evidence="7">KCTC 15012</strain>
    </source>
</reference>
<evidence type="ECO:0000256" key="5">
    <source>
        <dbReference type="RuleBase" id="RU364069"/>
    </source>
</evidence>
<evidence type="ECO:0000256" key="1">
    <source>
        <dbReference type="ARBA" id="ARBA00001298"/>
    </source>
</evidence>
<comment type="catalytic activity">
    <reaction evidence="1 5">
        <text>dTDP-4-dehydro-6-deoxy-alpha-D-glucose = dTDP-4-dehydro-beta-L-rhamnose</text>
        <dbReference type="Rhea" id="RHEA:16969"/>
        <dbReference type="ChEBI" id="CHEBI:57649"/>
        <dbReference type="ChEBI" id="CHEBI:62830"/>
        <dbReference type="EC" id="5.1.3.13"/>
    </reaction>
</comment>
<dbReference type="RefSeq" id="WP_377318575.1">
    <property type="nucleotide sequence ID" value="NZ_JBHUIY010000046.1"/>
</dbReference>
<dbReference type="SUPFAM" id="SSF51182">
    <property type="entry name" value="RmlC-like cupins"/>
    <property type="match status" value="1"/>
</dbReference>
<gene>
    <name evidence="6" type="primary">rfbC</name>
    <name evidence="6" type="ORF">ACFSNB_16540</name>
</gene>
<comment type="similarity">
    <text evidence="5">Belongs to the dTDP-4-dehydrorhamnose 3,5-epimerase family.</text>
</comment>
<dbReference type="PANTHER" id="PTHR21047">
    <property type="entry name" value="DTDP-6-DEOXY-D-GLUCOSE-3,5 EPIMERASE"/>
    <property type="match status" value="1"/>
</dbReference>
<name>A0ABW5CF45_9PROT</name>
<dbReference type="CDD" id="cd00438">
    <property type="entry name" value="cupin_RmlC"/>
    <property type="match status" value="1"/>
</dbReference>
<evidence type="ECO:0000256" key="2">
    <source>
        <dbReference type="ARBA" id="ARBA00001997"/>
    </source>
</evidence>
<comment type="pathway">
    <text evidence="5">Carbohydrate biosynthesis; dTDP-L-rhamnose biosynthesis.</text>
</comment>
<dbReference type="EC" id="5.1.3.13" evidence="3 5"/>
<dbReference type="NCBIfam" id="TIGR01221">
    <property type="entry name" value="rmlC"/>
    <property type="match status" value="1"/>
</dbReference>
<dbReference type="Pfam" id="PF00908">
    <property type="entry name" value="dTDP_sugar_isom"/>
    <property type="match status" value="1"/>
</dbReference>
<dbReference type="PANTHER" id="PTHR21047:SF2">
    <property type="entry name" value="THYMIDINE DIPHOSPHO-4-KETO-RHAMNOSE 3,5-EPIMERASE"/>
    <property type="match status" value="1"/>
</dbReference>
<dbReference type="EMBL" id="JBHUIY010000046">
    <property type="protein sequence ID" value="MFD2235413.1"/>
    <property type="molecule type" value="Genomic_DNA"/>
</dbReference>
<evidence type="ECO:0000256" key="3">
    <source>
        <dbReference type="ARBA" id="ARBA00012098"/>
    </source>
</evidence>
<protein>
    <recommendedName>
        <fullName evidence="4 5">dTDP-4-dehydrorhamnose 3,5-epimerase</fullName>
        <ecNumber evidence="3 5">5.1.3.13</ecNumber>
    </recommendedName>
    <alternativeName>
        <fullName evidence="5">Thymidine diphospho-4-keto-rhamnose 3,5-epimerase</fullName>
    </alternativeName>
</protein>
<sequence>MDFTFTPLAIPEVLLIEHQVARDERGFFVESYREDAFLRAGLPRFVQDNHSRSGAHVLRGLHYQTAPMAAGKLVRCLAGRVYDVAVDLRRRSPSYGRFVAVELTGGDCRMLWVPPGFAHGLLTLEPDTEVAYKVSAYYSPAHDRALRWNDPAIGIPWPVADPLVSAKDRAAPLLAESDPGF</sequence>
<comment type="subunit">
    <text evidence="5">Homodimer.</text>
</comment>
<dbReference type="InterPro" id="IPR011051">
    <property type="entry name" value="RmlC_Cupin_sf"/>
</dbReference>
<dbReference type="InterPro" id="IPR000888">
    <property type="entry name" value="RmlC-like"/>
</dbReference>
<dbReference type="Gene3D" id="2.60.120.10">
    <property type="entry name" value="Jelly Rolls"/>
    <property type="match status" value="1"/>
</dbReference>